<sequence>MKSYKRRPGACDGAIPSCENCKANEVHCEYLPLRKRGRRAKPTQKPVENASLVNLLDHEMSTQSPYTHRRSLSDTAWSTELTSPLATGDDNAPSPLQDLGFDAAFTLESHDLGNMISPIGIETFYSIEHDAAFSFEENATLIGFENLNPCLEELFSWTEKCLLETLQGERVIYNRVEEENLIETPWIPVSQNEREECLTMYYRKLYLEVSYMEKGMLENLFHDFGQDCVHDPAKTALLYAVTAVGARSLWTSQGDAPKNMQHHTIARQHYRGALELLGQDANRRPGLATVQLVFAFRWVSGDVDKLLALTVACVQTLALNTRSGVSALCQGHGEEDVMKGFWLLYAIEKPHRMRTGQFSLLDDNAIDFLPWFLQQKAKKAASTFPSACYFARICSLTMQRLYGQEGQRLPFPLLEKTSSHLEMFLVAWKNEQQVTLDCNTLDALPLRISPTIHYYELLLCIRGARLSRSSGTSTEDHELSGIMHAAKEIFQTLGGINPQSVSLNPYDIPPFPAIFLGRATIIAYCNLAAFIQTVPDQVELLRLLGSTLGLFARLPGLSNGSFERVSMVFAETQRSMKEFDKARAVGVDSADLSFGQLGGSSC</sequence>
<dbReference type="Proteomes" id="UP001153331">
    <property type="component" value="Unassembled WGS sequence"/>
</dbReference>
<gene>
    <name evidence="1" type="ORF">OPT61_g2244</name>
</gene>
<evidence type="ECO:0000313" key="1">
    <source>
        <dbReference type="EMBL" id="KAJ8116294.1"/>
    </source>
</evidence>
<keyword evidence="2" id="KW-1185">Reference proteome</keyword>
<evidence type="ECO:0000313" key="2">
    <source>
        <dbReference type="Proteomes" id="UP001153331"/>
    </source>
</evidence>
<organism evidence="1 2">
    <name type="scientific">Boeremia exigua</name>
    <dbReference type="NCBI Taxonomy" id="749465"/>
    <lineage>
        <taxon>Eukaryota</taxon>
        <taxon>Fungi</taxon>
        <taxon>Dikarya</taxon>
        <taxon>Ascomycota</taxon>
        <taxon>Pezizomycotina</taxon>
        <taxon>Dothideomycetes</taxon>
        <taxon>Pleosporomycetidae</taxon>
        <taxon>Pleosporales</taxon>
        <taxon>Pleosporineae</taxon>
        <taxon>Didymellaceae</taxon>
        <taxon>Boeremia</taxon>
    </lineage>
</organism>
<name>A0ACC2IMD1_9PLEO</name>
<dbReference type="EMBL" id="JAPHNI010000100">
    <property type="protein sequence ID" value="KAJ8116294.1"/>
    <property type="molecule type" value="Genomic_DNA"/>
</dbReference>
<proteinExistence type="predicted"/>
<protein>
    <submittedName>
        <fullName evidence="1">Uncharacterized protein</fullName>
    </submittedName>
</protein>
<reference evidence="1" key="1">
    <citation type="submission" date="2022-11" db="EMBL/GenBank/DDBJ databases">
        <title>Genome Sequence of Boeremia exigua.</title>
        <authorList>
            <person name="Buettner E."/>
        </authorList>
    </citation>
    <scope>NUCLEOTIDE SEQUENCE</scope>
    <source>
        <strain evidence="1">CU02</strain>
    </source>
</reference>
<accession>A0ACC2IMD1</accession>
<comment type="caution">
    <text evidence="1">The sequence shown here is derived from an EMBL/GenBank/DDBJ whole genome shotgun (WGS) entry which is preliminary data.</text>
</comment>